<proteinExistence type="predicted"/>
<dbReference type="InterPro" id="IPR007417">
    <property type="entry name" value="DUF473"/>
</dbReference>
<sequence>MMVAALTGISPQVIADLKLGKPRTIELQSAHNIITLSEVNPGDHIFLTSIAAEDLSPGDSGLILTVQAVSISMKRVIEYSHGHHFEERERTSARVQLKYCGTSIVKESGALSCCKAYYADVVKCTCFHAV</sequence>
<dbReference type="RefSeq" id="WP_211530311.1">
    <property type="nucleotide sequence ID" value="NZ_JWHL01000003.1"/>
</dbReference>
<dbReference type="OrthoDB" id="49941at2157"/>
<evidence type="ECO:0000313" key="2">
    <source>
        <dbReference type="Proteomes" id="UP000730161"/>
    </source>
</evidence>
<organism evidence="1 2">
    <name type="scientific">Methanocalculus chunghsingensis</name>
    <dbReference type="NCBI Taxonomy" id="156457"/>
    <lineage>
        <taxon>Archaea</taxon>
        <taxon>Methanobacteriati</taxon>
        <taxon>Methanobacteriota</taxon>
        <taxon>Stenosarchaea group</taxon>
        <taxon>Methanomicrobia</taxon>
        <taxon>Methanomicrobiales</taxon>
        <taxon>Methanocalculaceae</taxon>
        <taxon>Methanocalculus</taxon>
    </lineage>
</organism>
<name>A0A8J8B6I0_9EURY</name>
<dbReference type="Proteomes" id="UP000730161">
    <property type="component" value="Unassembled WGS sequence"/>
</dbReference>
<comment type="caution">
    <text evidence="1">The sequence shown here is derived from an EMBL/GenBank/DDBJ whole genome shotgun (WGS) entry which is preliminary data.</text>
</comment>
<dbReference type="EMBL" id="JWHL01000003">
    <property type="protein sequence ID" value="MBR1368682.1"/>
    <property type="molecule type" value="Genomic_DNA"/>
</dbReference>
<accession>A0A8J8B6I0</accession>
<gene>
    <name evidence="1" type="ORF">RJ53_03835</name>
</gene>
<evidence type="ECO:0008006" key="3">
    <source>
        <dbReference type="Google" id="ProtNLM"/>
    </source>
</evidence>
<evidence type="ECO:0000313" key="1">
    <source>
        <dbReference type="EMBL" id="MBR1368682.1"/>
    </source>
</evidence>
<protein>
    <recommendedName>
        <fullName evidence="3">DUF473 domain-containing protein</fullName>
    </recommendedName>
</protein>
<dbReference type="Pfam" id="PF04322">
    <property type="entry name" value="DUF473"/>
    <property type="match status" value="1"/>
</dbReference>
<keyword evidence="2" id="KW-1185">Reference proteome</keyword>
<reference evidence="1" key="1">
    <citation type="submission" date="2014-12" db="EMBL/GenBank/DDBJ databases">
        <authorList>
            <person name="Huang H.-H."/>
            <person name="Chen S.-C."/>
            <person name="Lai M.-C."/>
        </authorList>
    </citation>
    <scope>NUCLEOTIDE SEQUENCE</scope>
    <source>
        <strain evidence="1">K1F9705b</strain>
    </source>
</reference>
<dbReference type="AlphaFoldDB" id="A0A8J8B6I0"/>